<dbReference type="RefSeq" id="XP_007415234.1">
    <property type="nucleotide sequence ID" value="XM_007415172.1"/>
</dbReference>
<dbReference type="KEGG" id="mlr:MELLADRAFT_110949"/>
<dbReference type="ESTHER" id="mellp-f4s1j0">
    <property type="family name" value="Canar_LipB"/>
</dbReference>
<dbReference type="OrthoDB" id="4605274at2759"/>
<dbReference type="InParanoid" id="F4S1J0"/>
<organism evidence="3">
    <name type="scientific">Melampsora larici-populina (strain 98AG31 / pathotype 3-4-7)</name>
    <name type="common">Poplar leaf rust fungus</name>
    <dbReference type="NCBI Taxonomy" id="747676"/>
    <lineage>
        <taxon>Eukaryota</taxon>
        <taxon>Fungi</taxon>
        <taxon>Dikarya</taxon>
        <taxon>Basidiomycota</taxon>
        <taxon>Pucciniomycotina</taxon>
        <taxon>Pucciniomycetes</taxon>
        <taxon>Pucciniales</taxon>
        <taxon>Melampsoraceae</taxon>
        <taxon>Melampsora</taxon>
    </lineage>
</organism>
<feature type="signal peptide" evidence="1">
    <location>
        <begin position="1"/>
        <end position="28"/>
    </location>
</feature>
<dbReference type="eggNOG" id="ENOG502S0V3">
    <property type="taxonomic scope" value="Eukaryota"/>
</dbReference>
<protein>
    <submittedName>
        <fullName evidence="2">Lipase</fullName>
    </submittedName>
</protein>
<dbReference type="PANTHER" id="PTHR37574:SF1">
    <property type="entry name" value="LIPASE B"/>
    <property type="match status" value="1"/>
</dbReference>
<evidence type="ECO:0000313" key="2">
    <source>
        <dbReference type="EMBL" id="EGG01384.1"/>
    </source>
</evidence>
<dbReference type="Proteomes" id="UP000001072">
    <property type="component" value="Unassembled WGS sequence"/>
</dbReference>
<dbReference type="HOGENOM" id="CLU_029537_3_0_1"/>
<keyword evidence="3" id="KW-1185">Reference proteome</keyword>
<evidence type="ECO:0000256" key="1">
    <source>
        <dbReference type="SAM" id="SignalP"/>
    </source>
</evidence>
<reference evidence="3" key="1">
    <citation type="journal article" date="2011" name="Proc. Natl. Acad. Sci. U.S.A.">
        <title>Obligate biotrophy features unraveled by the genomic analysis of rust fungi.</title>
        <authorList>
            <person name="Duplessis S."/>
            <person name="Cuomo C.A."/>
            <person name="Lin Y.-C."/>
            <person name="Aerts A."/>
            <person name="Tisserant E."/>
            <person name="Veneault-Fourrey C."/>
            <person name="Joly D.L."/>
            <person name="Hacquard S."/>
            <person name="Amselem J."/>
            <person name="Cantarel B.L."/>
            <person name="Chiu R."/>
            <person name="Coutinho P.M."/>
            <person name="Feau N."/>
            <person name="Field M."/>
            <person name="Frey P."/>
            <person name="Gelhaye E."/>
            <person name="Goldberg J."/>
            <person name="Grabherr M.G."/>
            <person name="Kodira C.D."/>
            <person name="Kohler A."/>
            <person name="Kuees U."/>
            <person name="Lindquist E.A."/>
            <person name="Lucas S.M."/>
            <person name="Mago R."/>
            <person name="Mauceli E."/>
            <person name="Morin E."/>
            <person name="Murat C."/>
            <person name="Pangilinan J.L."/>
            <person name="Park R."/>
            <person name="Pearson M."/>
            <person name="Quesneville H."/>
            <person name="Rouhier N."/>
            <person name="Sakthikumar S."/>
            <person name="Salamov A.A."/>
            <person name="Schmutz J."/>
            <person name="Selles B."/>
            <person name="Shapiro H."/>
            <person name="Tanguay P."/>
            <person name="Tuskan G.A."/>
            <person name="Henrissat B."/>
            <person name="Van de Peer Y."/>
            <person name="Rouze P."/>
            <person name="Ellis J.G."/>
            <person name="Dodds P.N."/>
            <person name="Schein J.E."/>
            <person name="Zhong S."/>
            <person name="Hamelin R.C."/>
            <person name="Grigoriev I.V."/>
            <person name="Szabo L.J."/>
            <person name="Martin F."/>
        </authorList>
    </citation>
    <scope>NUCLEOTIDE SEQUENCE [LARGE SCALE GENOMIC DNA]</scope>
    <source>
        <strain evidence="3">98AG31 / pathotype 3-4-7</strain>
    </source>
</reference>
<keyword evidence="1" id="KW-0732">Signal</keyword>
<feature type="chain" id="PRO_5003315768" evidence="1">
    <location>
        <begin position="29"/>
        <end position="332"/>
    </location>
</feature>
<dbReference type="PANTHER" id="PTHR37574">
    <property type="entry name" value="LIPASE B"/>
    <property type="match status" value="1"/>
</dbReference>
<dbReference type="InterPro" id="IPR029058">
    <property type="entry name" value="AB_hydrolase_fold"/>
</dbReference>
<dbReference type="GeneID" id="18924239"/>
<name>F4S1J0_MELLP</name>
<dbReference type="AlphaFoldDB" id="F4S1J0"/>
<evidence type="ECO:0000313" key="3">
    <source>
        <dbReference type="Proteomes" id="UP000001072"/>
    </source>
</evidence>
<dbReference type="VEuPathDB" id="FungiDB:MELLADRAFT_110949"/>
<dbReference type="Gene3D" id="3.40.50.1820">
    <property type="entry name" value="alpha/beta hydrolase"/>
    <property type="match status" value="1"/>
</dbReference>
<proteinExistence type="predicted"/>
<dbReference type="InterPro" id="IPR053228">
    <property type="entry name" value="Stereospecific_Lipase"/>
</dbReference>
<gene>
    <name evidence="2" type="ORF">MELLADRAFT_110949</name>
</gene>
<dbReference type="SUPFAM" id="SSF53474">
    <property type="entry name" value="alpha/beta-Hydrolases"/>
    <property type="match status" value="1"/>
</dbReference>
<dbReference type="EMBL" id="GL883138">
    <property type="protein sequence ID" value="EGG01384.1"/>
    <property type="molecule type" value="Genomic_DNA"/>
</dbReference>
<accession>F4S1J0</accession>
<sequence length="332" mass="35979">MASRSLRSSVALALLVLALVSTFGSLSAASNLPEDAPFTVPKENMESSLKCIDAHEPMDKPGGVILLVHGTLSTPDVWFNYIKLLPTLRPGYDICHVNLPDFSLGDVQVTSEYVAFAIDSFAQKSATQKVKIISHSQGGLNTQWALTFWPSLRSKVDTFIALAADFKGAKSAETACEEACPIAYAQQKPNSNLIQALDSNQDCESGASALVSTFSIYSESDNIVTPEFPPNEAASYLSGAKMIPIQSFCGEAYNLTHIPIVFDSSIYQIVQDVLEFKSFLPSRAKLPCQLQPPVPMDPNMMPKSPSLLRKSNLEPGLNAYVCSRGYATQCNP</sequence>